<dbReference type="AlphaFoldDB" id="A0A9P4HXI7"/>
<dbReference type="EMBL" id="ML978720">
    <property type="protein sequence ID" value="KAF2087381.1"/>
    <property type="molecule type" value="Genomic_DNA"/>
</dbReference>
<comment type="caution">
    <text evidence="2">The sequence shown here is derived from an EMBL/GenBank/DDBJ whole genome shotgun (WGS) entry which is preliminary data.</text>
</comment>
<keyword evidence="3" id="KW-1185">Reference proteome</keyword>
<feature type="region of interest" description="Disordered" evidence="1">
    <location>
        <begin position="1059"/>
        <end position="1078"/>
    </location>
</feature>
<feature type="region of interest" description="Disordered" evidence="1">
    <location>
        <begin position="571"/>
        <end position="594"/>
    </location>
</feature>
<protein>
    <submittedName>
        <fullName evidence="2">Uncharacterized protein</fullName>
    </submittedName>
</protein>
<feature type="compositionally biased region" description="Basic and acidic residues" evidence="1">
    <location>
        <begin position="760"/>
        <end position="771"/>
    </location>
</feature>
<accession>A0A9P4HXI7</accession>
<dbReference type="OrthoDB" id="1744869at2759"/>
<feature type="region of interest" description="Disordered" evidence="1">
    <location>
        <begin position="746"/>
        <end position="771"/>
    </location>
</feature>
<feature type="compositionally biased region" description="Polar residues" evidence="1">
    <location>
        <begin position="574"/>
        <end position="594"/>
    </location>
</feature>
<feature type="compositionally biased region" description="Basic and acidic residues" evidence="1">
    <location>
        <begin position="697"/>
        <end position="706"/>
    </location>
</feature>
<feature type="compositionally biased region" description="Basic and acidic residues" evidence="1">
    <location>
        <begin position="815"/>
        <end position="828"/>
    </location>
</feature>
<gene>
    <name evidence="2" type="ORF">K490DRAFT_65771</name>
</gene>
<feature type="region of interest" description="Disordered" evidence="1">
    <location>
        <begin position="878"/>
        <end position="904"/>
    </location>
</feature>
<feature type="compositionally biased region" description="Low complexity" evidence="1">
    <location>
        <begin position="879"/>
        <end position="896"/>
    </location>
</feature>
<proteinExistence type="predicted"/>
<feature type="region of interest" description="Disordered" evidence="1">
    <location>
        <begin position="803"/>
        <end position="828"/>
    </location>
</feature>
<evidence type="ECO:0000313" key="3">
    <source>
        <dbReference type="Proteomes" id="UP000799776"/>
    </source>
</evidence>
<evidence type="ECO:0000256" key="1">
    <source>
        <dbReference type="SAM" id="MobiDB-lite"/>
    </source>
</evidence>
<reference evidence="2" key="1">
    <citation type="journal article" date="2020" name="Stud. Mycol.">
        <title>101 Dothideomycetes genomes: a test case for predicting lifestyles and emergence of pathogens.</title>
        <authorList>
            <person name="Haridas S."/>
            <person name="Albert R."/>
            <person name="Binder M."/>
            <person name="Bloem J."/>
            <person name="Labutti K."/>
            <person name="Salamov A."/>
            <person name="Andreopoulos B."/>
            <person name="Baker S."/>
            <person name="Barry K."/>
            <person name="Bills G."/>
            <person name="Bluhm B."/>
            <person name="Cannon C."/>
            <person name="Castanera R."/>
            <person name="Culley D."/>
            <person name="Daum C."/>
            <person name="Ezra D."/>
            <person name="Gonzalez J."/>
            <person name="Henrissat B."/>
            <person name="Kuo A."/>
            <person name="Liang C."/>
            <person name="Lipzen A."/>
            <person name="Lutzoni F."/>
            <person name="Magnuson J."/>
            <person name="Mondo S."/>
            <person name="Nolan M."/>
            <person name="Ohm R."/>
            <person name="Pangilinan J."/>
            <person name="Park H.-J."/>
            <person name="Ramirez L."/>
            <person name="Alfaro M."/>
            <person name="Sun H."/>
            <person name="Tritt A."/>
            <person name="Yoshinaga Y."/>
            <person name="Zwiers L.-H."/>
            <person name="Turgeon B."/>
            <person name="Goodwin S."/>
            <person name="Spatafora J."/>
            <person name="Crous P."/>
            <person name="Grigoriev I."/>
        </authorList>
    </citation>
    <scope>NUCLEOTIDE SEQUENCE</scope>
    <source>
        <strain evidence="2">CBS 121410</strain>
    </source>
</reference>
<evidence type="ECO:0000313" key="2">
    <source>
        <dbReference type="EMBL" id="KAF2087381.1"/>
    </source>
</evidence>
<name>A0A9P4HXI7_9PEZI</name>
<sequence>MLPRASSRHFSRSSCLRKVAPEALNNIRVALSNQTGRKSIIAFWSITTTDAPERTSIDQLSQTVKILPISLQHKYRTPLLVLFVTPSVARLLDLTHTKHDLLNSVFNRVFHNTINSAVLREAYALVAVVDRLPEPSEPIYPDHSIDIGSNRIQPVPTSHGGHEGMAVALIEASSLSTEDPITVADPYQQDNLEPSTISLKFRTKHSRREEIVEGDSRVERSRYDILHTVELPLANTIFQNGRHSTMYLCMYMIGSIGGGVQRHNKWELSQVALTLPFSKDTDQEIDEETLFVPLTPLTAPGKIEAAMGNIIRQIADQDGNIVPASKELENKVSAYFSARDEAPHSMPVWALVCPPEVADDVEASLQHELSSFGGDFGALWKRDIFSWNNAVSAAISRGAKLHKVLSGGGGWGKKAGLISLDPGNSVRESAQYQVPGSFDQPGEASYDSPFNQLAQPGHYIQFFASPPFEIPKRSEEIKYTGSIRSLDFGVIPSSVDAMPVSPETSGNPAKITSYPKRFGALSEKGLGIRTVNRYFEGEDPENPTERDVEITHTNIDVPFSRFSRLGLDFHRQNPADSKTQTNQPGQKRSMSTARCLSTLTTLPWTARLPNRPGPGRYYSSRHGSDFVSEYGSVLDLLEDKDKPISFAERREGVHVPAGEESGDVSGKERSSKSKRRKAAKNKNTSAGTSAPTLRFVSADHREIPRKKPGEVLNKVLIHKRLSDTKEELNGRIFRKYETEYRLGERTPKQPSGLVNYSPGRCKEDPVEKPVEKPVIKPVKKPMKKPVEDPDSAALSHRRVVHPSGLIRKKGQKLGESLEEKPKEEPVERPNTRLIHNYQKKAPAEPTLLDPSKPLSAENPFVTLGKSRNKNAMKILSFRPPETSTAETAASTQPQEQKSSSEDPIRTRVIYSRLRNLVKAWRMPAHKVPKLPKKMRAYLGAGGDPVLMAVAYVKLWPGVDPDRPIGRLYRKLLTLGEQFEPLAAQIMDASEKIKVMAREKVIAAAAKRAKDESTPVAFRKVVAPEVKVGERIAPREPSVQRLKRAMRMKRMRGVNSVVKTLESEEGEEPRTDLPTLPAWKHDEDGGIPVDVWEFFDIRVVAVREVVMGLRKVVRRELRARLRLNERRQTRGIARRVRVSGVREKKADNKAKEMAEDMEDLLKGF</sequence>
<organism evidence="2 3">
    <name type="scientific">Saccharata proteae CBS 121410</name>
    <dbReference type="NCBI Taxonomy" id="1314787"/>
    <lineage>
        <taxon>Eukaryota</taxon>
        <taxon>Fungi</taxon>
        <taxon>Dikarya</taxon>
        <taxon>Ascomycota</taxon>
        <taxon>Pezizomycotina</taxon>
        <taxon>Dothideomycetes</taxon>
        <taxon>Dothideomycetes incertae sedis</taxon>
        <taxon>Botryosphaeriales</taxon>
        <taxon>Saccharataceae</taxon>
        <taxon>Saccharata</taxon>
    </lineage>
</organism>
<feature type="region of interest" description="Disordered" evidence="1">
    <location>
        <begin position="648"/>
        <end position="706"/>
    </location>
</feature>
<dbReference type="Proteomes" id="UP000799776">
    <property type="component" value="Unassembled WGS sequence"/>
</dbReference>